<sequence length="125" mass="14391">MQAIFPGVSGTTPERRSDCPISCALDLLGDRWTMLVVRDLFLGRRYFEEFLASPEGIATNILSDRLKMLMSHGLVEKQPDEADRRRFIYKLTTRGKSLWKVLRPLTRWSLENIPGTRILPEARIS</sequence>
<reference evidence="5 6" key="1">
    <citation type="submission" date="2020-04" db="EMBL/GenBank/DDBJ databases">
        <title>Luteolibacter sp. G-1-1-1 isolated from soil.</title>
        <authorList>
            <person name="Dahal R.H."/>
        </authorList>
    </citation>
    <scope>NUCLEOTIDE SEQUENCE [LARGE SCALE GENOMIC DNA]</scope>
    <source>
        <strain evidence="5 6">G-1-1-1</strain>
    </source>
</reference>
<dbReference type="InterPro" id="IPR036390">
    <property type="entry name" value="WH_DNA-bd_sf"/>
</dbReference>
<feature type="domain" description="HTH hxlR-type" evidence="4">
    <location>
        <begin position="19"/>
        <end position="117"/>
    </location>
</feature>
<evidence type="ECO:0000313" key="5">
    <source>
        <dbReference type="EMBL" id="QJE94488.1"/>
    </source>
</evidence>
<protein>
    <submittedName>
        <fullName evidence="5">Helix-turn-helix transcriptional regulator</fullName>
    </submittedName>
</protein>
<accession>A0A858RD14</accession>
<dbReference type="Gene3D" id="1.10.10.10">
    <property type="entry name" value="Winged helix-like DNA-binding domain superfamily/Winged helix DNA-binding domain"/>
    <property type="match status" value="1"/>
</dbReference>
<keyword evidence="2" id="KW-0238">DNA-binding</keyword>
<dbReference type="Pfam" id="PF01638">
    <property type="entry name" value="HxlR"/>
    <property type="match status" value="1"/>
</dbReference>
<gene>
    <name evidence="5" type="ORF">HHL09_01355</name>
</gene>
<dbReference type="Proteomes" id="UP000501812">
    <property type="component" value="Chromosome"/>
</dbReference>
<evidence type="ECO:0000256" key="1">
    <source>
        <dbReference type="ARBA" id="ARBA00023015"/>
    </source>
</evidence>
<organism evidence="5 6">
    <name type="scientific">Luteolibacter luteus</name>
    <dbReference type="NCBI Taxonomy" id="2728835"/>
    <lineage>
        <taxon>Bacteria</taxon>
        <taxon>Pseudomonadati</taxon>
        <taxon>Verrucomicrobiota</taxon>
        <taxon>Verrucomicrobiia</taxon>
        <taxon>Verrucomicrobiales</taxon>
        <taxon>Verrucomicrobiaceae</taxon>
        <taxon>Luteolibacter</taxon>
    </lineage>
</organism>
<evidence type="ECO:0000259" key="4">
    <source>
        <dbReference type="PROSITE" id="PS51118"/>
    </source>
</evidence>
<proteinExistence type="predicted"/>
<keyword evidence="6" id="KW-1185">Reference proteome</keyword>
<keyword evidence="1" id="KW-0805">Transcription regulation</keyword>
<dbReference type="InterPro" id="IPR036388">
    <property type="entry name" value="WH-like_DNA-bd_sf"/>
</dbReference>
<evidence type="ECO:0000256" key="2">
    <source>
        <dbReference type="ARBA" id="ARBA00023125"/>
    </source>
</evidence>
<dbReference type="EMBL" id="CP051774">
    <property type="protein sequence ID" value="QJE94488.1"/>
    <property type="molecule type" value="Genomic_DNA"/>
</dbReference>
<dbReference type="GO" id="GO:0003677">
    <property type="term" value="F:DNA binding"/>
    <property type="evidence" value="ECO:0007669"/>
    <property type="project" value="UniProtKB-KW"/>
</dbReference>
<name>A0A858RD14_9BACT</name>
<dbReference type="KEGG" id="luo:HHL09_01355"/>
<dbReference type="InterPro" id="IPR002577">
    <property type="entry name" value="HTH_HxlR"/>
</dbReference>
<dbReference type="PANTHER" id="PTHR33204">
    <property type="entry name" value="TRANSCRIPTIONAL REGULATOR, MARR FAMILY"/>
    <property type="match status" value="1"/>
</dbReference>
<keyword evidence="3" id="KW-0804">Transcription</keyword>
<dbReference type="SUPFAM" id="SSF46785">
    <property type="entry name" value="Winged helix' DNA-binding domain"/>
    <property type="match status" value="1"/>
</dbReference>
<dbReference type="AlphaFoldDB" id="A0A858RD14"/>
<evidence type="ECO:0000256" key="3">
    <source>
        <dbReference type="ARBA" id="ARBA00023163"/>
    </source>
</evidence>
<dbReference type="PROSITE" id="PS51118">
    <property type="entry name" value="HTH_HXLR"/>
    <property type="match status" value="1"/>
</dbReference>
<evidence type="ECO:0000313" key="6">
    <source>
        <dbReference type="Proteomes" id="UP000501812"/>
    </source>
</evidence>
<dbReference type="RefSeq" id="WP_169452709.1">
    <property type="nucleotide sequence ID" value="NZ_CP051774.1"/>
</dbReference>
<dbReference type="PANTHER" id="PTHR33204:SF37">
    <property type="entry name" value="HTH-TYPE TRANSCRIPTIONAL REGULATOR YODB"/>
    <property type="match status" value="1"/>
</dbReference>